<dbReference type="AlphaFoldDB" id="A0A852TT91"/>
<feature type="signal peptide" evidence="1">
    <location>
        <begin position="1"/>
        <end position="28"/>
    </location>
</feature>
<accession>A0A852TT91</accession>
<dbReference type="RefSeq" id="WP_179642907.1">
    <property type="nucleotide sequence ID" value="NZ_BAAAYY010000001.1"/>
</dbReference>
<comment type="caution">
    <text evidence="2">The sequence shown here is derived from an EMBL/GenBank/DDBJ whole genome shotgun (WGS) entry which is preliminary data.</text>
</comment>
<proteinExistence type="predicted"/>
<reference evidence="2 3" key="1">
    <citation type="submission" date="2020-07" db="EMBL/GenBank/DDBJ databases">
        <title>Sequencing the genomes of 1000 actinobacteria strains.</title>
        <authorList>
            <person name="Klenk H.-P."/>
        </authorList>
    </citation>
    <scope>NUCLEOTIDE SEQUENCE [LARGE SCALE GENOMIC DNA]</scope>
    <source>
        <strain evidence="2 3">CXB654</strain>
    </source>
</reference>
<gene>
    <name evidence="2" type="ORF">HDA32_001991</name>
</gene>
<evidence type="ECO:0000313" key="3">
    <source>
        <dbReference type="Proteomes" id="UP000589036"/>
    </source>
</evidence>
<dbReference type="EMBL" id="JACCCC010000001">
    <property type="protein sequence ID" value="NYE46871.1"/>
    <property type="molecule type" value="Genomic_DNA"/>
</dbReference>
<keyword evidence="1" id="KW-0732">Signal</keyword>
<dbReference type="Proteomes" id="UP000589036">
    <property type="component" value="Unassembled WGS sequence"/>
</dbReference>
<organism evidence="2 3">
    <name type="scientific">Spinactinospora alkalitolerans</name>
    <dbReference type="NCBI Taxonomy" id="687207"/>
    <lineage>
        <taxon>Bacteria</taxon>
        <taxon>Bacillati</taxon>
        <taxon>Actinomycetota</taxon>
        <taxon>Actinomycetes</taxon>
        <taxon>Streptosporangiales</taxon>
        <taxon>Nocardiopsidaceae</taxon>
        <taxon>Spinactinospora</taxon>
    </lineage>
</organism>
<sequence>MKTTLQRAAVIGIAVPALVISAPAAAMADAFFKHTFGSADADGAVLYGVRSVVDDDGNVRYEQVRYEAGPDGASVERLESSAD</sequence>
<feature type="chain" id="PRO_5032397280" evidence="1">
    <location>
        <begin position="29"/>
        <end position="83"/>
    </location>
</feature>
<keyword evidence="3" id="KW-1185">Reference proteome</keyword>
<evidence type="ECO:0000256" key="1">
    <source>
        <dbReference type="SAM" id="SignalP"/>
    </source>
</evidence>
<name>A0A852TT91_9ACTN</name>
<evidence type="ECO:0000313" key="2">
    <source>
        <dbReference type="EMBL" id="NYE46871.1"/>
    </source>
</evidence>
<protein>
    <submittedName>
        <fullName evidence="2">Uncharacterized protein</fullName>
    </submittedName>
</protein>